<keyword evidence="1" id="KW-0732">Signal</keyword>
<organism evidence="2 3">
    <name type="scientific">Pedobacter agri</name>
    <dbReference type="NCBI Taxonomy" id="454586"/>
    <lineage>
        <taxon>Bacteria</taxon>
        <taxon>Pseudomonadati</taxon>
        <taxon>Bacteroidota</taxon>
        <taxon>Sphingobacteriia</taxon>
        <taxon>Sphingobacteriales</taxon>
        <taxon>Sphingobacteriaceae</taxon>
        <taxon>Pedobacter</taxon>
    </lineage>
</organism>
<dbReference type="EMBL" id="JAPJUH010000004">
    <property type="protein sequence ID" value="MCX3266081.1"/>
    <property type="molecule type" value="Genomic_DNA"/>
</dbReference>
<accession>A0A9X3I9Q3</accession>
<feature type="chain" id="PRO_5040962615" evidence="1">
    <location>
        <begin position="21"/>
        <end position="94"/>
    </location>
</feature>
<sequence length="94" mass="10276">MRKQLLLGFILSMGAVTTFAQQKVKDGSITTGNLPNKDAILELESSNKGFLHTRVRLVRTTDAAPLSAHVAGMTLINRTSDLMRPLSLINSLRL</sequence>
<dbReference type="Proteomes" id="UP001142592">
    <property type="component" value="Unassembled WGS sequence"/>
</dbReference>
<evidence type="ECO:0000313" key="2">
    <source>
        <dbReference type="EMBL" id="MCX3266081.1"/>
    </source>
</evidence>
<dbReference type="RefSeq" id="WP_162097939.1">
    <property type="nucleotide sequence ID" value="NZ_JAPJUH010000004.1"/>
</dbReference>
<protein>
    <submittedName>
        <fullName evidence="2">Uncharacterized protein</fullName>
    </submittedName>
</protein>
<evidence type="ECO:0000256" key="1">
    <source>
        <dbReference type="SAM" id="SignalP"/>
    </source>
</evidence>
<evidence type="ECO:0000313" key="3">
    <source>
        <dbReference type="Proteomes" id="UP001142592"/>
    </source>
</evidence>
<name>A0A9X3I9Q3_9SPHI</name>
<proteinExistence type="predicted"/>
<gene>
    <name evidence="2" type="ORF">OQZ29_15085</name>
</gene>
<reference evidence="2" key="1">
    <citation type="submission" date="2022-11" db="EMBL/GenBank/DDBJ databases">
        <authorList>
            <person name="Graham C."/>
            <person name="Newman J.D."/>
        </authorList>
    </citation>
    <scope>NUCLEOTIDE SEQUENCE</scope>
    <source>
        <strain evidence="2">DSM 19486</strain>
    </source>
</reference>
<keyword evidence="3" id="KW-1185">Reference proteome</keyword>
<dbReference type="AlphaFoldDB" id="A0A9X3I9Q3"/>
<feature type="signal peptide" evidence="1">
    <location>
        <begin position="1"/>
        <end position="20"/>
    </location>
</feature>
<comment type="caution">
    <text evidence="2">The sequence shown here is derived from an EMBL/GenBank/DDBJ whole genome shotgun (WGS) entry which is preliminary data.</text>
</comment>